<evidence type="ECO:0000313" key="4">
    <source>
        <dbReference type="Proteomes" id="UP000254504"/>
    </source>
</evidence>
<dbReference type="Proteomes" id="UP000289132">
    <property type="component" value="Unassembled WGS sequence"/>
</dbReference>
<reference evidence="3 5" key="1">
    <citation type="submission" date="2017-10" db="EMBL/GenBank/DDBJ databases">
        <title>Genomics of the genus Arcobacter.</title>
        <authorList>
            <person name="Perez-Cataluna A."/>
            <person name="Figueras M.J."/>
        </authorList>
    </citation>
    <scope>NUCLEOTIDE SEQUENCE [LARGE SCALE GENOMIC DNA]</scope>
    <source>
        <strain evidence="3 5">LMG 25534</strain>
    </source>
</reference>
<dbReference type="EMBL" id="CP031367">
    <property type="protein sequence ID" value="AXK48469.1"/>
    <property type="molecule type" value="Genomic_DNA"/>
</dbReference>
<name>A0AAD0VLS0_9BACT</name>
<evidence type="ECO:0000259" key="1">
    <source>
        <dbReference type="Pfam" id="PF06527"/>
    </source>
</evidence>
<evidence type="ECO:0000313" key="2">
    <source>
        <dbReference type="EMBL" id="AXK48469.1"/>
    </source>
</evidence>
<dbReference type="AlphaFoldDB" id="A0AAD0VLS0"/>
<evidence type="ECO:0000313" key="5">
    <source>
        <dbReference type="Proteomes" id="UP000289132"/>
    </source>
</evidence>
<dbReference type="InterPro" id="IPR009492">
    <property type="entry name" value="TniQ"/>
</dbReference>
<dbReference type="Proteomes" id="UP000254504">
    <property type="component" value="Chromosome"/>
</dbReference>
<dbReference type="KEGG" id="atp:ATR_0599"/>
<sequence length="358" mass="42409">MKILIEPQIYNNEILSSWLIRSSIINGSEPSSWATMIFNDNKFWSKDPDRFIEDEEVHKLVKGCNKSFQELKNMTLEPLYKKIIGNDKLNYKKAWTFIISTGQRGTYRRNGTYFCPLCLKNEKEFSLRREFRLAWNTSCSIHKINLLQKCQKCETNFTPYKITFDEAKPFLCTNCEYDLRESNMKRANEEVYIFQEKLNNAIFNENIDKKFPLIELNLEELFKTLRILLSFLRALMKTNKSTTFLKKLNLEHLKKQLEEIKTSDNFEDMELKAREFYLLLVSRLFSLKIEDIKKIFEELDFTYKLVAKQSTLSSKTIDYITKNLKVNSKNKDVVSTKEITPKSKEEVKILLEELKSCL</sequence>
<dbReference type="Pfam" id="PF06527">
    <property type="entry name" value="TniQ"/>
    <property type="match status" value="1"/>
</dbReference>
<dbReference type="EMBL" id="PDKD01000014">
    <property type="protein sequence ID" value="RXJ90000.1"/>
    <property type="molecule type" value="Genomic_DNA"/>
</dbReference>
<accession>A0AAD0VLS0</accession>
<gene>
    <name evidence="2" type="ORF">ATR_0599</name>
    <name evidence="3" type="ORF">CRU87_07930</name>
</gene>
<evidence type="ECO:0000313" key="3">
    <source>
        <dbReference type="EMBL" id="RXJ90000.1"/>
    </source>
</evidence>
<feature type="domain" description="TniQ" evidence="1">
    <location>
        <begin position="5"/>
        <end position="146"/>
    </location>
</feature>
<organism evidence="2 4">
    <name type="scientific">Aliarcobacter trophiarum LMG 25534</name>
    <dbReference type="NCBI Taxonomy" id="1032241"/>
    <lineage>
        <taxon>Bacteria</taxon>
        <taxon>Pseudomonadati</taxon>
        <taxon>Campylobacterota</taxon>
        <taxon>Epsilonproteobacteria</taxon>
        <taxon>Campylobacterales</taxon>
        <taxon>Arcobacteraceae</taxon>
        <taxon>Aliarcobacter</taxon>
    </lineage>
</organism>
<reference evidence="2 4" key="2">
    <citation type="submission" date="2018-07" db="EMBL/GenBank/DDBJ databases">
        <title>Complete genome of the Arcobacter trophiarum type strain LMG 25534.</title>
        <authorList>
            <person name="Miller W.G."/>
            <person name="Yee E."/>
        </authorList>
    </citation>
    <scope>NUCLEOTIDE SEQUENCE [LARGE SCALE GENOMIC DNA]</scope>
    <source>
        <strain evidence="2 4">LMG 25534</strain>
    </source>
</reference>
<keyword evidence="5" id="KW-1185">Reference proteome</keyword>
<dbReference type="RefSeq" id="WP_115428003.1">
    <property type="nucleotide sequence ID" value="NZ_CP031367.1"/>
</dbReference>
<protein>
    <submittedName>
        <fullName evidence="2">Transposition-related protein TniQ</fullName>
    </submittedName>
</protein>
<proteinExistence type="predicted"/>